<evidence type="ECO:0000313" key="1">
    <source>
        <dbReference type="EMBL" id="XBS70260.1"/>
    </source>
</evidence>
<dbReference type="PANTHER" id="PTHR30469:SF33">
    <property type="entry name" value="SLR1207 PROTEIN"/>
    <property type="match status" value="1"/>
</dbReference>
<sequence length="195" mass="21536">MIKGGLEQLTIVSPIEGTLTSLDIKIGQQINPGEKVTVIDNLHSYYFEAAFSEYYLDKIKPQVKVMAEAGGVTLPLTIETVSSVVDNGKFKAKLLMTKPRQIALKRGQSIDLHVSLGTSRDALLAPSEAIFFQNGQAMVYVYDDKTRRAVKTPVKIKRQGAAQSEVVSGLAEGQQVVSFADNDYEKIQHHRVRMI</sequence>
<dbReference type="GO" id="GO:0015562">
    <property type="term" value="F:efflux transmembrane transporter activity"/>
    <property type="evidence" value="ECO:0007669"/>
    <property type="project" value="TreeGrafter"/>
</dbReference>
<proteinExistence type="predicted"/>
<dbReference type="AlphaFoldDB" id="A0AAU7QB08"/>
<name>A0AAU7QB08_9GAMM</name>
<dbReference type="Gene3D" id="2.40.420.20">
    <property type="match status" value="1"/>
</dbReference>
<organism evidence="1">
    <name type="scientific">Acerihabitans sp. KWT182</name>
    <dbReference type="NCBI Taxonomy" id="3157919"/>
    <lineage>
        <taxon>Bacteria</taxon>
        <taxon>Pseudomonadati</taxon>
        <taxon>Pseudomonadota</taxon>
        <taxon>Gammaproteobacteria</taxon>
        <taxon>Enterobacterales</taxon>
        <taxon>Pectobacteriaceae</taxon>
        <taxon>Acerihabitans</taxon>
    </lineage>
</organism>
<dbReference type="EMBL" id="CP157947">
    <property type="protein sequence ID" value="XBS70260.1"/>
    <property type="molecule type" value="Genomic_DNA"/>
</dbReference>
<dbReference type="Gene3D" id="2.40.30.170">
    <property type="match status" value="1"/>
</dbReference>
<protein>
    <submittedName>
        <fullName evidence="1">HlyD family efflux transporter periplasmic adaptor subunit</fullName>
    </submittedName>
</protein>
<dbReference type="GO" id="GO:1990281">
    <property type="term" value="C:efflux pump complex"/>
    <property type="evidence" value="ECO:0007669"/>
    <property type="project" value="TreeGrafter"/>
</dbReference>
<dbReference type="PANTHER" id="PTHR30469">
    <property type="entry name" value="MULTIDRUG RESISTANCE PROTEIN MDTA"/>
    <property type="match status" value="1"/>
</dbReference>
<gene>
    <name evidence="1" type="ORF">ABK905_03015</name>
</gene>
<reference evidence="1" key="1">
    <citation type="submission" date="2024-06" db="EMBL/GenBank/DDBJ databases">
        <authorList>
            <person name="Coelho C."/>
            <person name="Bento M."/>
            <person name="Garcia E."/>
            <person name="Camelo A."/>
            <person name="Brandao I."/>
            <person name="Espirito Santo C."/>
            <person name="Trovao J."/>
            <person name="Verissimo A."/>
            <person name="Costa J."/>
            <person name="Tiago I."/>
        </authorList>
    </citation>
    <scope>NUCLEOTIDE SEQUENCE</scope>
    <source>
        <strain evidence="1">KWT182</strain>
    </source>
</reference>
<accession>A0AAU7QB08</accession>